<evidence type="ECO:0000313" key="3">
    <source>
        <dbReference type="Proteomes" id="UP000008810"/>
    </source>
</evidence>
<dbReference type="EnsemblPlants" id="PNT65014">
    <property type="protein sequence ID" value="PNT65014"/>
    <property type="gene ID" value="BRADI_4g36124v3"/>
</dbReference>
<accession>A0A2K2CSK8</accession>
<gene>
    <name evidence="1" type="ORF">BRADI_4g36124v3</name>
</gene>
<dbReference type="Gramene" id="PNT65014">
    <property type="protein sequence ID" value="PNT65014"/>
    <property type="gene ID" value="BRADI_4g36124v3"/>
</dbReference>
<dbReference type="InParanoid" id="A0A2K2CSK8"/>
<sequence>MAHGYGFEPASVRLALHARAPSNFSSRNPLHTYGAYLERGDILLDPQLASNTTRGGSILAKILSMQLAPPGRKRYCYHHGLVELWSTSCN</sequence>
<organism evidence="1">
    <name type="scientific">Brachypodium distachyon</name>
    <name type="common">Purple false brome</name>
    <name type="synonym">Trachynia distachya</name>
    <dbReference type="NCBI Taxonomy" id="15368"/>
    <lineage>
        <taxon>Eukaryota</taxon>
        <taxon>Viridiplantae</taxon>
        <taxon>Streptophyta</taxon>
        <taxon>Embryophyta</taxon>
        <taxon>Tracheophyta</taxon>
        <taxon>Spermatophyta</taxon>
        <taxon>Magnoliopsida</taxon>
        <taxon>Liliopsida</taxon>
        <taxon>Poales</taxon>
        <taxon>Poaceae</taxon>
        <taxon>BOP clade</taxon>
        <taxon>Pooideae</taxon>
        <taxon>Stipodae</taxon>
        <taxon>Brachypodieae</taxon>
        <taxon>Brachypodium</taxon>
    </lineage>
</organism>
<protein>
    <submittedName>
        <fullName evidence="1 2">Uncharacterized protein</fullName>
    </submittedName>
</protein>
<reference evidence="2" key="3">
    <citation type="submission" date="2018-08" db="UniProtKB">
        <authorList>
            <consortium name="EnsemblPlants"/>
        </authorList>
    </citation>
    <scope>IDENTIFICATION</scope>
    <source>
        <strain evidence="2">cv. Bd21</strain>
    </source>
</reference>
<proteinExistence type="predicted"/>
<dbReference type="Proteomes" id="UP000008810">
    <property type="component" value="Chromosome 4"/>
</dbReference>
<evidence type="ECO:0000313" key="2">
    <source>
        <dbReference type="EnsemblPlants" id="PNT65014"/>
    </source>
</evidence>
<reference evidence="1 2" key="1">
    <citation type="journal article" date="2010" name="Nature">
        <title>Genome sequencing and analysis of the model grass Brachypodium distachyon.</title>
        <authorList>
            <consortium name="International Brachypodium Initiative"/>
        </authorList>
    </citation>
    <scope>NUCLEOTIDE SEQUENCE [LARGE SCALE GENOMIC DNA]</scope>
    <source>
        <strain evidence="1 2">Bd21</strain>
    </source>
</reference>
<keyword evidence="3" id="KW-1185">Reference proteome</keyword>
<dbReference type="AlphaFoldDB" id="A0A2K2CSK8"/>
<reference evidence="1" key="2">
    <citation type="submission" date="2017-06" db="EMBL/GenBank/DDBJ databases">
        <title>WGS assembly of Brachypodium distachyon.</title>
        <authorList>
            <consortium name="The International Brachypodium Initiative"/>
            <person name="Lucas S."/>
            <person name="Harmon-Smith M."/>
            <person name="Lail K."/>
            <person name="Tice H."/>
            <person name="Grimwood J."/>
            <person name="Bruce D."/>
            <person name="Barry K."/>
            <person name="Shu S."/>
            <person name="Lindquist E."/>
            <person name="Wang M."/>
            <person name="Pitluck S."/>
            <person name="Vogel J.P."/>
            <person name="Garvin D.F."/>
            <person name="Mockler T.C."/>
            <person name="Schmutz J."/>
            <person name="Rokhsar D."/>
            <person name="Bevan M.W."/>
        </authorList>
    </citation>
    <scope>NUCLEOTIDE SEQUENCE</scope>
    <source>
        <strain evidence="1">Bd21</strain>
    </source>
</reference>
<evidence type="ECO:0000313" key="1">
    <source>
        <dbReference type="EMBL" id="PNT65014.1"/>
    </source>
</evidence>
<name>A0A2K2CSK8_BRADI</name>
<dbReference type="EMBL" id="CM000883">
    <property type="protein sequence ID" value="PNT65014.1"/>
    <property type="molecule type" value="Genomic_DNA"/>
</dbReference>